<name>A0A839F8N2_9GAMM</name>
<feature type="domain" description="BACON" evidence="2">
    <location>
        <begin position="1000"/>
        <end position="1093"/>
    </location>
</feature>
<protein>
    <recommendedName>
        <fullName evidence="2">BACON domain-containing protein</fullName>
    </recommendedName>
</protein>
<feature type="domain" description="BACON" evidence="2">
    <location>
        <begin position="768"/>
        <end position="869"/>
    </location>
</feature>
<dbReference type="Pfam" id="PF19190">
    <property type="entry name" value="BACON_2"/>
    <property type="match status" value="4"/>
</dbReference>
<dbReference type="Gene3D" id="2.60.40.10">
    <property type="entry name" value="Immunoglobulins"/>
    <property type="match status" value="4"/>
</dbReference>
<comment type="caution">
    <text evidence="3">The sequence shown here is derived from an EMBL/GenBank/DDBJ whole genome shotgun (WGS) entry which is preliminary data.</text>
</comment>
<keyword evidence="4" id="KW-1185">Reference proteome</keyword>
<proteinExistence type="predicted"/>
<organism evidence="3 4">
    <name type="scientific">Dokdonella fugitiva</name>
    <dbReference type="NCBI Taxonomy" id="328517"/>
    <lineage>
        <taxon>Bacteria</taxon>
        <taxon>Pseudomonadati</taxon>
        <taxon>Pseudomonadota</taxon>
        <taxon>Gammaproteobacteria</taxon>
        <taxon>Lysobacterales</taxon>
        <taxon>Rhodanobacteraceae</taxon>
        <taxon>Dokdonella</taxon>
    </lineage>
</organism>
<keyword evidence="1" id="KW-0732">Signal</keyword>
<gene>
    <name evidence="3" type="ORF">FHW12_003673</name>
</gene>
<evidence type="ECO:0000313" key="4">
    <source>
        <dbReference type="Proteomes" id="UP000550401"/>
    </source>
</evidence>
<dbReference type="InterPro" id="IPR013783">
    <property type="entry name" value="Ig-like_fold"/>
</dbReference>
<dbReference type="EMBL" id="JACGXL010000006">
    <property type="protein sequence ID" value="MBA8889430.1"/>
    <property type="molecule type" value="Genomic_DNA"/>
</dbReference>
<dbReference type="AlphaFoldDB" id="A0A839F8N2"/>
<dbReference type="RefSeq" id="WP_182532456.1">
    <property type="nucleotide sequence ID" value="NZ_JACGXL010000006.1"/>
</dbReference>
<evidence type="ECO:0000259" key="2">
    <source>
        <dbReference type="Pfam" id="PF19190"/>
    </source>
</evidence>
<evidence type="ECO:0000313" key="3">
    <source>
        <dbReference type="EMBL" id="MBA8889430.1"/>
    </source>
</evidence>
<dbReference type="Proteomes" id="UP000550401">
    <property type="component" value="Unassembled WGS sequence"/>
</dbReference>
<feature type="domain" description="BACON" evidence="2">
    <location>
        <begin position="651"/>
        <end position="749"/>
    </location>
</feature>
<accession>A0A839F8N2</accession>
<sequence>MKRFLLALGAVMGAATTVLGLASDAVRTQAASGWSVWGGEVGMHWNRELMHDIGLRIETPQQRLADAADHHFERFEVRRSGALEFRMDGHVFRGFAGGTLQARGGYVLDFDGGRIDLTDFRLVPRKDDPFLLDLVSADGKAWFYIDRLMYEQTGSDGILSVRTMDLRIGDELAARLGQPEIAGWTVADMELTSEVLSHGPLPPPLACNVNTGAGCTFSGAAAAGGGTYQADLFMKSFSLQYSRCSGCAGPTAGTGTIVFTPSSTLKNNVNAGSIQTTVSGQGALGSSTAPWAADIPWFTMFSGNFPPYGNDQHPYLIWNMYRVNADGSIEQIGRSGVKHAFLTTNVGCADGRSSGHVIGTACEDTYAVSNNDDSTRLGPRSEIIPATNQWGRCGSIYDADCNGTNDHPAVGSYDHRLKVGESQISLVANPGATFLFESWYLAREDINIYNSMGTVVSTQNWNSTNNTWSISASTYKLDSAIDRWVSPTAPPANAKNSELAVGEGHARLAVKATDNGDGTWRYDYAVMNFDFARASTQGAEPNLRVLSNKGFDRFSVPLAAGAVVSATRFSDGDLVAANDWTVDTSGGQVTWTAPVAGPTLDWGTLYAFSVTVNAPPAALDGTLRVAQAGSPASYDLATLAPGTAAPAPAATVAPTNLSFTLVQGTNDTQSFTIGNAGAVGSTLHYTVDTAPTSCASPAAVAWLGASPASGSIAQGAPTQSIGATANAASLAPGNYTAKVCVHSDDPAHAVIEVAVALSVSAPPPTAAVAPTSVSLDLVQGTSGSTTFTLGNSGAVGSTLHYTIDTAPTSCASPAAVAWLGASPASGSIAQGTAAQSVSVNANATSLSPGTYAAKLCVHSDDAVDAVIEVSVALSVSAPVPTASVAPTTLSETLVQGTTGSQAFTIGNTGQGGSVLHYTVDTAPATCATPAGVAWLSLAPTSGSVAQGASAANIAVTFDAASLAPGSYTASVCVHSDDPAHATIAIGVSLDVTAPVPTAVVAPASLDFHVLQGATASSTFNVSNTGDGGSVLHYTIDEAPASCASAAAVPWLSATPASGSVDEAGVPAVVTVHVDGAGLGAGTYTAKVCVRSDDPAHPTIDVDVTLAVSDVIFANGFDSSP</sequence>
<reference evidence="3 4" key="1">
    <citation type="submission" date="2020-07" db="EMBL/GenBank/DDBJ databases">
        <title>Genomic Encyclopedia of Type Strains, Phase IV (KMG-V): Genome sequencing to study the core and pangenomes of soil and plant-associated prokaryotes.</title>
        <authorList>
            <person name="Whitman W."/>
        </authorList>
    </citation>
    <scope>NUCLEOTIDE SEQUENCE [LARGE SCALE GENOMIC DNA]</scope>
    <source>
        <strain evidence="3 4">RH2WT43</strain>
    </source>
</reference>
<feature type="chain" id="PRO_5032757664" description="BACON domain-containing protein" evidence="1">
    <location>
        <begin position="21"/>
        <end position="1120"/>
    </location>
</feature>
<evidence type="ECO:0000256" key="1">
    <source>
        <dbReference type="SAM" id="SignalP"/>
    </source>
</evidence>
<feature type="domain" description="BACON" evidence="2">
    <location>
        <begin position="883"/>
        <end position="982"/>
    </location>
</feature>
<feature type="signal peptide" evidence="1">
    <location>
        <begin position="1"/>
        <end position="20"/>
    </location>
</feature>
<dbReference type="InterPro" id="IPR024361">
    <property type="entry name" value="BACON"/>
</dbReference>